<feature type="compositionally biased region" description="Pro residues" evidence="1">
    <location>
        <begin position="122"/>
        <end position="138"/>
    </location>
</feature>
<feature type="compositionally biased region" description="Low complexity" evidence="1">
    <location>
        <begin position="680"/>
        <end position="697"/>
    </location>
</feature>
<feature type="compositionally biased region" description="Low complexity" evidence="1">
    <location>
        <begin position="424"/>
        <end position="444"/>
    </location>
</feature>
<feature type="compositionally biased region" description="Low complexity" evidence="1">
    <location>
        <begin position="606"/>
        <end position="629"/>
    </location>
</feature>
<keyword evidence="3" id="KW-1185">Reference proteome</keyword>
<protein>
    <submittedName>
        <fullName evidence="2">Uncharacterized protein</fullName>
    </submittedName>
</protein>
<feature type="compositionally biased region" description="Low complexity" evidence="1">
    <location>
        <begin position="54"/>
        <end position="65"/>
    </location>
</feature>
<feature type="compositionally biased region" description="Polar residues" evidence="1">
    <location>
        <begin position="32"/>
        <end position="41"/>
    </location>
</feature>
<feature type="region of interest" description="Disordered" evidence="1">
    <location>
        <begin position="424"/>
        <end position="471"/>
    </location>
</feature>
<name>A0A8H5M4A0_9AGAR</name>
<feature type="region of interest" description="Disordered" evidence="1">
    <location>
        <begin position="1"/>
        <end position="89"/>
    </location>
</feature>
<feature type="compositionally biased region" description="Basic and acidic residues" evidence="1">
    <location>
        <begin position="540"/>
        <end position="555"/>
    </location>
</feature>
<organism evidence="2 3">
    <name type="scientific">Tricholomella constricta</name>
    <dbReference type="NCBI Taxonomy" id="117010"/>
    <lineage>
        <taxon>Eukaryota</taxon>
        <taxon>Fungi</taxon>
        <taxon>Dikarya</taxon>
        <taxon>Basidiomycota</taxon>
        <taxon>Agaricomycotina</taxon>
        <taxon>Agaricomycetes</taxon>
        <taxon>Agaricomycetidae</taxon>
        <taxon>Agaricales</taxon>
        <taxon>Tricholomatineae</taxon>
        <taxon>Lyophyllaceae</taxon>
        <taxon>Tricholomella</taxon>
    </lineage>
</organism>
<feature type="region of interest" description="Disordered" evidence="1">
    <location>
        <begin position="532"/>
        <end position="572"/>
    </location>
</feature>
<feature type="compositionally biased region" description="Low complexity" evidence="1">
    <location>
        <begin position="452"/>
        <end position="461"/>
    </location>
</feature>
<proteinExistence type="predicted"/>
<reference evidence="2 3" key="1">
    <citation type="journal article" date="2020" name="ISME J.">
        <title>Uncovering the hidden diversity of litter-decomposition mechanisms in mushroom-forming fungi.</title>
        <authorList>
            <person name="Floudas D."/>
            <person name="Bentzer J."/>
            <person name="Ahren D."/>
            <person name="Johansson T."/>
            <person name="Persson P."/>
            <person name="Tunlid A."/>
        </authorList>
    </citation>
    <scope>NUCLEOTIDE SEQUENCE [LARGE SCALE GENOMIC DNA]</scope>
    <source>
        <strain evidence="2 3">CBS 661.87</strain>
    </source>
</reference>
<gene>
    <name evidence="2" type="ORF">D9615_006101</name>
</gene>
<feature type="compositionally biased region" description="Basic residues" evidence="1">
    <location>
        <begin position="18"/>
        <end position="27"/>
    </location>
</feature>
<comment type="caution">
    <text evidence="2">The sequence shown here is derived from an EMBL/GenBank/DDBJ whole genome shotgun (WGS) entry which is preliminary data.</text>
</comment>
<feature type="compositionally biased region" description="Polar residues" evidence="1">
    <location>
        <begin position="66"/>
        <end position="76"/>
    </location>
</feature>
<evidence type="ECO:0000313" key="3">
    <source>
        <dbReference type="Proteomes" id="UP000565441"/>
    </source>
</evidence>
<feature type="compositionally biased region" description="Pro residues" evidence="1">
    <location>
        <begin position="380"/>
        <end position="390"/>
    </location>
</feature>
<dbReference type="AlphaFoldDB" id="A0A8H5M4A0"/>
<accession>A0A8H5M4A0</accession>
<evidence type="ECO:0000313" key="2">
    <source>
        <dbReference type="EMBL" id="KAF5380166.1"/>
    </source>
</evidence>
<feature type="region of interest" description="Disordered" evidence="1">
    <location>
        <begin position="586"/>
        <end position="713"/>
    </location>
</feature>
<feature type="compositionally biased region" description="Polar residues" evidence="1">
    <location>
        <begin position="1"/>
        <end position="10"/>
    </location>
</feature>
<feature type="region of interest" description="Disordered" evidence="1">
    <location>
        <begin position="311"/>
        <end position="393"/>
    </location>
</feature>
<dbReference type="OrthoDB" id="2692698at2759"/>
<sequence length="713" mass="76550">MNSSTVSSFFSRDVFLRRQARTRKRPTPTKLCPSTSSTNNPLAMIMEEEDEPRTPTASPSRSPSPGQYSPNLSAGGTRNPGVKSKRRHANLSVSDIRIAKTALVHDDHDFSQQSSALLSAPRPAPRPPVSPTPSPGHSPDPFSLRFHDGSLRFPHPPTPSPSTIPSYFRTGSESPTPAMSSCSPSTSPESRSNGLPTTPSSSDDEFSSYYSSPLPSFNPRRVSIKPLVITKHNSSSTPHDSLPSISTSLIEPFKNTHQECLIPSPYAPEEDSDSDSDSEWYNREISSVLTLCSPTSNFSQNSRPDSICVPVSPVTSPTPTSTPSEGVRGVQLDTPPCRRRSRISIPNYPPPPVPVVPEHLRSPPTTPSKAFRRSRTLSVTPPPRRPPPRSSIPADCVLVDEAYIFSDDSDSVFSFSLYDTSPTTSAPFSASPKSCYSQQSFQSPNPSPFPASFPSTPSSSEIPPPSADEEMDFPVDEVEFDMDLDRSMMLPLSIPNSPIDLEADIATGLEELRSAPQPQNLSLSVSDANAFTTGATLSDSPRKSAGDDDSRELRSRWSSSTLGSIREEHARRSGLGLAASAKLRAYFGSSPSPSPSPRSKSKSMSKSRGPASPLPSSRRSGSVSGAGSAIPLTPLTPTSPARRFRHARRESDVMAMGYGYYGLPSPGQPPLRRRGSVTPSVSDAGSEESASSAGSSGLRRKPIPVEMFLRSAA</sequence>
<feature type="compositionally biased region" description="Low complexity" evidence="1">
    <location>
        <begin position="174"/>
        <end position="192"/>
    </location>
</feature>
<feature type="compositionally biased region" description="Low complexity" evidence="1">
    <location>
        <begin position="311"/>
        <end position="324"/>
    </location>
</feature>
<evidence type="ECO:0000256" key="1">
    <source>
        <dbReference type="SAM" id="MobiDB-lite"/>
    </source>
</evidence>
<feature type="region of interest" description="Disordered" evidence="1">
    <location>
        <begin position="110"/>
        <end position="212"/>
    </location>
</feature>
<dbReference type="Proteomes" id="UP000565441">
    <property type="component" value="Unassembled WGS sequence"/>
</dbReference>
<dbReference type="EMBL" id="JAACJP010000014">
    <property type="protein sequence ID" value="KAF5380166.1"/>
    <property type="molecule type" value="Genomic_DNA"/>
</dbReference>